<dbReference type="PhylomeDB" id="O16573"/>
<proteinExistence type="predicted"/>
<evidence type="ECO:0000313" key="3">
    <source>
        <dbReference type="Proteomes" id="UP000001940"/>
    </source>
</evidence>
<dbReference type="SMR" id="O16573"/>
<evidence type="ECO:0000313" key="4">
    <source>
        <dbReference type="WormBase" id="F02E11.4"/>
    </source>
</evidence>
<dbReference type="SMART" id="SM00463">
    <property type="entry name" value="SMR"/>
    <property type="match status" value="1"/>
</dbReference>
<accession>O16573</accession>
<dbReference type="UCSC" id="F02E11.4">
    <property type="organism name" value="c. elegans"/>
</dbReference>
<dbReference type="InterPro" id="IPR036063">
    <property type="entry name" value="Smr_dom_sf"/>
</dbReference>
<dbReference type="Gene3D" id="3.30.1370.110">
    <property type="match status" value="1"/>
</dbReference>
<dbReference type="AGR" id="WB:WBGene00017182"/>
<feature type="domain" description="Smr" evidence="1">
    <location>
        <begin position="63"/>
        <end position="138"/>
    </location>
</feature>
<dbReference type="Bgee" id="WBGene00017182">
    <property type="expression patterns" value="Expressed in adult organism"/>
</dbReference>
<dbReference type="HOGENOM" id="CLU_143713_0_0_1"/>
<dbReference type="GeneID" id="184098"/>
<dbReference type="InParanoid" id="O16573"/>
<dbReference type="AlphaFoldDB" id="O16573"/>
<dbReference type="KEGG" id="cel:CELE_F02E11.4"/>
<evidence type="ECO:0000259" key="1">
    <source>
        <dbReference type="PROSITE" id="PS50828"/>
    </source>
</evidence>
<dbReference type="Proteomes" id="UP000001940">
    <property type="component" value="Chromosome II"/>
</dbReference>
<organism evidence="2 3">
    <name type="scientific">Caenorhabditis elegans</name>
    <dbReference type="NCBI Taxonomy" id="6239"/>
    <lineage>
        <taxon>Eukaryota</taxon>
        <taxon>Metazoa</taxon>
        <taxon>Ecdysozoa</taxon>
        <taxon>Nematoda</taxon>
        <taxon>Chromadorea</taxon>
        <taxon>Rhabditida</taxon>
        <taxon>Rhabditina</taxon>
        <taxon>Rhabditomorpha</taxon>
        <taxon>Rhabditoidea</taxon>
        <taxon>Rhabditidae</taxon>
        <taxon>Peloderinae</taxon>
        <taxon>Caenorhabditis</taxon>
    </lineage>
</organism>
<name>O16573_CAEEL</name>
<dbReference type="PROSITE" id="PS50828">
    <property type="entry name" value="SMR"/>
    <property type="match status" value="1"/>
</dbReference>
<dbReference type="PIR" id="T31957">
    <property type="entry name" value="T31957"/>
</dbReference>
<reference evidence="2 3" key="1">
    <citation type="journal article" date="1998" name="Science">
        <title>Genome sequence of the nematode C. elegans: a platform for investigating biology.</title>
        <authorList>
            <consortium name="The C. elegans sequencing consortium"/>
            <person name="Sulson J.E."/>
            <person name="Waterston R."/>
        </authorList>
    </citation>
    <scope>NUCLEOTIDE SEQUENCE [LARGE SCALE GENOMIC DNA]</scope>
    <source>
        <strain evidence="2 3">Bristol N2</strain>
    </source>
</reference>
<dbReference type="EMBL" id="BX284602">
    <property type="protein sequence ID" value="CCD64919.1"/>
    <property type="molecule type" value="Genomic_DNA"/>
</dbReference>
<dbReference type="CTD" id="184098"/>
<sequence>MQQIIFKSAEFLRMKAKHHAEIQALYELCGKMKERGALGKLKRTINEKVIDWNRNGLRVKDYYDLHGMTTNGAVRFVLGIVENMQFYGKIKLETGRGNHSKDNIPVIKNKLLRTFNCRSRCKIFEDKLNPGVLILSLW</sequence>
<dbReference type="WormBase" id="F02E11.4">
    <property type="protein sequence ID" value="CE09195"/>
    <property type="gene ID" value="WBGene00017182"/>
</dbReference>
<dbReference type="SUPFAM" id="SSF160443">
    <property type="entry name" value="SMR domain-like"/>
    <property type="match status" value="1"/>
</dbReference>
<dbReference type="InterPro" id="IPR002625">
    <property type="entry name" value="Smr_dom"/>
</dbReference>
<dbReference type="RefSeq" id="NP_494494.1">
    <property type="nucleotide sequence ID" value="NM_062093.1"/>
</dbReference>
<dbReference type="FunCoup" id="O16573">
    <property type="interactions" value="2"/>
</dbReference>
<dbReference type="PaxDb" id="6239-F02E11.4"/>
<dbReference type="eggNOG" id="ENOG502RT9K">
    <property type="taxonomic scope" value="Eukaryota"/>
</dbReference>
<protein>
    <submittedName>
        <fullName evidence="2">Smr domain-containing protein</fullName>
    </submittedName>
</protein>
<dbReference type="OrthoDB" id="5873440at2759"/>
<dbReference type="OMA" id="QHMLEIS"/>
<evidence type="ECO:0000313" key="2">
    <source>
        <dbReference type="EMBL" id="CCD64919.1"/>
    </source>
</evidence>
<keyword evidence="3" id="KW-1185">Reference proteome</keyword>
<gene>
    <name evidence="2" type="ORF">CELE_F02E11.4</name>
    <name evidence="2 4" type="ORF">F02E11.4</name>
</gene>